<dbReference type="InterPro" id="IPR036237">
    <property type="entry name" value="Xyl_isomerase-like_sf"/>
</dbReference>
<name>A0A9W4I0D8_9EURO</name>
<dbReference type="SUPFAM" id="SSF51658">
    <property type="entry name" value="Xylose isomerase-like"/>
    <property type="match status" value="1"/>
</dbReference>
<reference evidence="3" key="1">
    <citation type="submission" date="2021-07" db="EMBL/GenBank/DDBJ databases">
        <authorList>
            <person name="Branca A.L. A."/>
        </authorList>
    </citation>
    <scope>NUCLEOTIDE SEQUENCE</scope>
</reference>
<dbReference type="AlphaFoldDB" id="A0A9W4I0D8"/>
<evidence type="ECO:0000256" key="1">
    <source>
        <dbReference type="SAM" id="MobiDB-lite"/>
    </source>
</evidence>
<evidence type="ECO:0000313" key="4">
    <source>
        <dbReference type="Proteomes" id="UP001152592"/>
    </source>
</evidence>
<evidence type="ECO:0000313" key="3">
    <source>
        <dbReference type="EMBL" id="CAG8220045.1"/>
    </source>
</evidence>
<dbReference type="Proteomes" id="UP001152592">
    <property type="component" value="Unassembled WGS sequence"/>
</dbReference>
<dbReference type="EMBL" id="CAJVPD010000005">
    <property type="protein sequence ID" value="CAG8220045.1"/>
    <property type="molecule type" value="Genomic_DNA"/>
</dbReference>
<comment type="caution">
    <text evidence="3">The sequence shown here is derived from an EMBL/GenBank/DDBJ whole genome shotgun (WGS) entry which is preliminary data.</text>
</comment>
<dbReference type="InterPro" id="IPR050312">
    <property type="entry name" value="IolE/XylAMocC-like"/>
</dbReference>
<feature type="domain" description="Xylose isomerase-like TIM barrel" evidence="2">
    <location>
        <begin position="45"/>
        <end position="349"/>
    </location>
</feature>
<dbReference type="PANTHER" id="PTHR12110">
    <property type="entry name" value="HYDROXYPYRUVATE ISOMERASE"/>
    <property type="match status" value="1"/>
</dbReference>
<organism evidence="3 4">
    <name type="scientific">Penicillium salamii</name>
    <dbReference type="NCBI Taxonomy" id="1612424"/>
    <lineage>
        <taxon>Eukaryota</taxon>
        <taxon>Fungi</taxon>
        <taxon>Dikarya</taxon>
        <taxon>Ascomycota</taxon>
        <taxon>Pezizomycotina</taxon>
        <taxon>Eurotiomycetes</taxon>
        <taxon>Eurotiomycetidae</taxon>
        <taxon>Eurotiales</taxon>
        <taxon>Aspergillaceae</taxon>
        <taxon>Penicillium</taxon>
    </lineage>
</organism>
<dbReference type="Gene3D" id="3.20.20.150">
    <property type="entry name" value="Divalent-metal-dependent TIM barrel enzymes"/>
    <property type="match status" value="1"/>
</dbReference>
<feature type="region of interest" description="Disordered" evidence="1">
    <location>
        <begin position="330"/>
        <end position="358"/>
    </location>
</feature>
<dbReference type="Pfam" id="PF01261">
    <property type="entry name" value="AP_endonuc_2"/>
    <property type="match status" value="1"/>
</dbReference>
<accession>A0A9W4I0D8</accession>
<dbReference type="OrthoDB" id="411064at2759"/>
<evidence type="ECO:0000259" key="2">
    <source>
        <dbReference type="Pfam" id="PF01261"/>
    </source>
</evidence>
<sequence length="358" mass="40323">MPINTLSQMITEIPVATVVMPNQLGISSMSLGRAWAGHSMDEKLSQASAHGFLGVEIFFEDLEHIANSLSGGTTTSEHEIQAAQTIRDLCDRYNLAVICLQPFLFYEGLKDRSEHVERIKKLHHWLKLVKILGTDLIQIPANFLPAEAITSDPEIIVQDMIKLADLGLKQSPPVRFVYENLAWGTYVDTWEAMWDVVERVNRPNFGCCLDTFNIAGRIWADPTSPDGTTPNADEVLKASMDRLTQRVDVKKVFYVQVVDAERLSLPLIEGHEYHVPKQPPRMSWSRNCRLFAMETDKGGYLPVLEIAKVIFDQLGYTGWVSLELFSRTMASPSPNTPEEHAQRGSQSWKKLKSALNLE</sequence>
<dbReference type="PANTHER" id="PTHR12110:SF21">
    <property type="entry name" value="XYLOSE ISOMERASE-LIKE TIM BARREL DOMAIN-CONTAINING PROTEIN"/>
    <property type="match status" value="1"/>
</dbReference>
<protein>
    <recommendedName>
        <fullName evidence="2">Xylose isomerase-like TIM barrel domain-containing protein</fullName>
    </recommendedName>
</protein>
<dbReference type="InterPro" id="IPR013022">
    <property type="entry name" value="Xyl_isomerase-like_TIM-brl"/>
</dbReference>
<proteinExistence type="predicted"/>
<gene>
    <name evidence="3" type="ORF">PSALAMII_LOCUS53</name>
</gene>